<feature type="region of interest" description="Disordered" evidence="1">
    <location>
        <begin position="702"/>
        <end position="842"/>
    </location>
</feature>
<feature type="compositionally biased region" description="Low complexity" evidence="1">
    <location>
        <begin position="542"/>
        <end position="556"/>
    </location>
</feature>
<evidence type="ECO:0000256" key="1">
    <source>
        <dbReference type="SAM" id="MobiDB-lite"/>
    </source>
</evidence>
<protein>
    <recommendedName>
        <fullName evidence="4">PH domain-containing protein</fullName>
    </recommendedName>
</protein>
<gene>
    <name evidence="2" type="ORF">PDIGIT_LOCUS7105</name>
</gene>
<feature type="region of interest" description="Disordered" evidence="1">
    <location>
        <begin position="82"/>
        <end position="137"/>
    </location>
</feature>
<dbReference type="OrthoDB" id="1749473at2759"/>
<proteinExistence type="predicted"/>
<feature type="region of interest" description="Disordered" evidence="1">
    <location>
        <begin position="457"/>
        <end position="672"/>
    </location>
</feature>
<reference evidence="2" key="1">
    <citation type="submission" date="2023-01" db="EMBL/GenBank/DDBJ databases">
        <authorList>
            <person name="Van Ghelder C."/>
            <person name="Rancurel C."/>
        </authorList>
    </citation>
    <scope>NUCLEOTIDE SEQUENCE</scope>
    <source>
        <strain evidence="2">CNCM I-4278</strain>
    </source>
</reference>
<evidence type="ECO:0000313" key="2">
    <source>
        <dbReference type="EMBL" id="CAI6334051.1"/>
    </source>
</evidence>
<feature type="compositionally biased region" description="Polar residues" evidence="1">
    <location>
        <begin position="557"/>
        <end position="581"/>
    </location>
</feature>
<accession>A0A9W4UD87</accession>
<feature type="compositionally biased region" description="Polar residues" evidence="1">
    <location>
        <begin position="596"/>
        <end position="610"/>
    </location>
</feature>
<feature type="compositionally biased region" description="Polar residues" evidence="1">
    <location>
        <begin position="112"/>
        <end position="126"/>
    </location>
</feature>
<keyword evidence="3" id="KW-1185">Reference proteome</keyword>
<feature type="compositionally biased region" description="Polar residues" evidence="1">
    <location>
        <begin position="702"/>
        <end position="763"/>
    </location>
</feature>
<feature type="compositionally biased region" description="Pro residues" evidence="1">
    <location>
        <begin position="817"/>
        <end position="833"/>
    </location>
</feature>
<dbReference type="EMBL" id="CAOQHR010000004">
    <property type="protein sequence ID" value="CAI6334051.1"/>
    <property type="molecule type" value="Genomic_DNA"/>
</dbReference>
<feature type="compositionally biased region" description="Polar residues" evidence="1">
    <location>
        <begin position="524"/>
        <end position="533"/>
    </location>
</feature>
<evidence type="ECO:0000313" key="3">
    <source>
        <dbReference type="Proteomes" id="UP001152607"/>
    </source>
</evidence>
<sequence length="842" mass="91404">MAPNEKSRLTPGHALRNLAHDNSSSLWRRSKSSANMREQAAQESTSLKVAPKLERTPSKMSLFNLFSKPKVERARGHTEVGLAVPIPPQESHKPLPSPPKSSLRKNPPPHTQQPQRMRTSQIFNPVSSRSSSFDRPTSMIEDDWQPLPLFQAYQQAIKHATVQACVFSPDVLLRTQSQRRQAELLRERSNNSRPDLDNIPEQKKLEKPNRRIMTNPMSGSSPQLTKKFYALIPSGYILQYASDGAPERLPEKVLRLGNESAAFACDLIPGKHWVLQISQSASEDGTVVTAPRHSIFSRLRMQGSSARKTATSFLLVMDSAEEMESWMTTVRREIENLGGIKVGDDSSRASSSTDDASEKMTTDMASSHHPVPRESDRISKINPVDSPLQSQYSDSPRIITSEWEGDRHEKRTSVADSSSVRSRYSNGRTSVEAPSIATTAASHDQLQLDQLRHSRHSYMSATSAPASGTATVNTSRDSSPASTSPLREKFAPADAEPLRSASSLKSFHMSTTRRRSMQPLPVTNEDTSLSAAPTSALHRHSTWTPTSHPSTPSSAPYLNSSAPASLTATRPASTARYSSTPAGRPAHNPNLIRYGNRSSSAPPARVSTTITPPPNRPVPAPPSATRPPSTLGNLPHPNTQSNHAERRVSATPKPFIRPFPVRPQSSTNKDGSIVVPRRFSSTVNSGPAPLPLGIVVNRAVTSPAQPPSRINTSPRQQSGPPNAFSNQQPVQQLRRPNSVQIRSSTAPFLSQSRPARAISNTPSFVPGKRASAAPTASTLPATPTLSSSPSIPVLRGQGQQLSPPKSVSPRRSVPNMGLPPPAPPPTMPLPLRPGEPQRAVPV</sequence>
<feature type="region of interest" description="Disordered" evidence="1">
    <location>
        <begin position="1"/>
        <end position="54"/>
    </location>
</feature>
<feature type="compositionally biased region" description="Polar residues" evidence="1">
    <location>
        <begin position="414"/>
        <end position="429"/>
    </location>
</feature>
<feature type="compositionally biased region" description="Polar residues" evidence="1">
    <location>
        <begin position="500"/>
        <end position="510"/>
    </location>
</feature>
<dbReference type="Proteomes" id="UP001152607">
    <property type="component" value="Unassembled WGS sequence"/>
</dbReference>
<feature type="compositionally biased region" description="Low complexity" evidence="1">
    <location>
        <begin position="460"/>
        <end position="471"/>
    </location>
</feature>
<feature type="compositionally biased region" description="Basic and acidic residues" evidence="1">
    <location>
        <begin position="404"/>
        <end position="413"/>
    </location>
</feature>
<name>A0A9W4UD87_9PLEO</name>
<feature type="compositionally biased region" description="Low complexity" evidence="1">
    <location>
        <begin position="802"/>
        <end position="814"/>
    </location>
</feature>
<feature type="region of interest" description="Disordered" evidence="1">
    <location>
        <begin position="340"/>
        <end position="437"/>
    </location>
</feature>
<feature type="compositionally biased region" description="Polar residues" evidence="1">
    <location>
        <begin position="472"/>
        <end position="485"/>
    </location>
</feature>
<feature type="compositionally biased region" description="Pro residues" evidence="1">
    <location>
        <begin position="611"/>
        <end position="625"/>
    </location>
</feature>
<dbReference type="AlphaFoldDB" id="A0A9W4UD87"/>
<evidence type="ECO:0008006" key="4">
    <source>
        <dbReference type="Google" id="ProtNLM"/>
    </source>
</evidence>
<comment type="caution">
    <text evidence="2">The sequence shown here is derived from an EMBL/GenBank/DDBJ whole genome shotgun (WGS) entry which is preliminary data.</text>
</comment>
<organism evidence="2 3">
    <name type="scientific">Periconia digitata</name>
    <dbReference type="NCBI Taxonomy" id="1303443"/>
    <lineage>
        <taxon>Eukaryota</taxon>
        <taxon>Fungi</taxon>
        <taxon>Dikarya</taxon>
        <taxon>Ascomycota</taxon>
        <taxon>Pezizomycotina</taxon>
        <taxon>Dothideomycetes</taxon>
        <taxon>Pleosporomycetidae</taxon>
        <taxon>Pleosporales</taxon>
        <taxon>Massarineae</taxon>
        <taxon>Periconiaceae</taxon>
        <taxon>Periconia</taxon>
    </lineage>
</organism>
<feature type="compositionally biased region" description="Low complexity" evidence="1">
    <location>
        <begin position="770"/>
        <end position="790"/>
    </location>
</feature>